<evidence type="ECO:0000313" key="2">
    <source>
        <dbReference type="Proteomes" id="UP000029981"/>
    </source>
</evidence>
<dbReference type="AlphaFoldDB" id="A0A0A0K773"/>
<sequence length="174" mass="20107">MVIAYKFYKYKLDKKTNSNWWWIYPRALSIAWVSDARYWKWINFTEAGEKWDVPELIQVSWFDVRVKISSPILSSRVVYVIYFIVKILPGASGWEVPVTLELKRPNGCKIESKLILNSLKRGEWVEIAAGDLSVDNCSCESGGEIEVGLYQHDGRWKKGLIIKGVEIRPKSCFA</sequence>
<dbReference type="PANTHER" id="PTHR48478:SF1">
    <property type="entry name" value="LECTIN-LIKE"/>
    <property type="match status" value="1"/>
</dbReference>
<dbReference type="Proteomes" id="UP000029981">
    <property type="component" value="Chromosome 7"/>
</dbReference>
<accession>A0A0A0K773</accession>
<dbReference type="SMR" id="A0A0A0K773"/>
<evidence type="ECO:0000313" key="1">
    <source>
        <dbReference type="EMBL" id="KGN43671.1"/>
    </source>
</evidence>
<reference evidence="1 2" key="1">
    <citation type="journal article" date="2009" name="Nat. Genet.">
        <title>The genome of the cucumber, Cucumis sativus L.</title>
        <authorList>
            <person name="Huang S."/>
            <person name="Li R."/>
            <person name="Zhang Z."/>
            <person name="Li L."/>
            <person name="Gu X."/>
            <person name="Fan W."/>
            <person name="Lucas W.J."/>
            <person name="Wang X."/>
            <person name="Xie B."/>
            <person name="Ni P."/>
            <person name="Ren Y."/>
            <person name="Zhu H."/>
            <person name="Li J."/>
            <person name="Lin K."/>
            <person name="Jin W."/>
            <person name="Fei Z."/>
            <person name="Li G."/>
            <person name="Staub J."/>
            <person name="Kilian A."/>
            <person name="van der Vossen E.A."/>
            <person name="Wu Y."/>
            <person name="Guo J."/>
            <person name="He J."/>
            <person name="Jia Z."/>
            <person name="Ren Y."/>
            <person name="Tian G."/>
            <person name="Lu Y."/>
            <person name="Ruan J."/>
            <person name="Qian W."/>
            <person name="Wang M."/>
            <person name="Huang Q."/>
            <person name="Li B."/>
            <person name="Xuan Z."/>
            <person name="Cao J."/>
            <person name="Asan"/>
            <person name="Wu Z."/>
            <person name="Zhang J."/>
            <person name="Cai Q."/>
            <person name="Bai Y."/>
            <person name="Zhao B."/>
            <person name="Han Y."/>
            <person name="Li Y."/>
            <person name="Li X."/>
            <person name="Wang S."/>
            <person name="Shi Q."/>
            <person name="Liu S."/>
            <person name="Cho W.K."/>
            <person name="Kim J.Y."/>
            <person name="Xu Y."/>
            <person name="Heller-Uszynska K."/>
            <person name="Miao H."/>
            <person name="Cheng Z."/>
            <person name="Zhang S."/>
            <person name="Wu J."/>
            <person name="Yang Y."/>
            <person name="Kang H."/>
            <person name="Li M."/>
            <person name="Liang H."/>
            <person name="Ren X."/>
            <person name="Shi Z."/>
            <person name="Wen M."/>
            <person name="Jian M."/>
            <person name="Yang H."/>
            <person name="Zhang G."/>
            <person name="Yang Z."/>
            <person name="Chen R."/>
            <person name="Liu S."/>
            <person name="Li J."/>
            <person name="Ma L."/>
            <person name="Liu H."/>
            <person name="Zhou Y."/>
            <person name="Zhao J."/>
            <person name="Fang X."/>
            <person name="Li G."/>
            <person name="Fang L."/>
            <person name="Li Y."/>
            <person name="Liu D."/>
            <person name="Zheng H."/>
            <person name="Zhang Y."/>
            <person name="Qin N."/>
            <person name="Li Z."/>
            <person name="Yang G."/>
            <person name="Yang S."/>
            <person name="Bolund L."/>
            <person name="Kristiansen K."/>
            <person name="Zheng H."/>
            <person name="Li S."/>
            <person name="Zhang X."/>
            <person name="Yang H."/>
            <person name="Wang J."/>
            <person name="Sun R."/>
            <person name="Zhang B."/>
            <person name="Jiang S."/>
            <person name="Wang J."/>
            <person name="Du Y."/>
            <person name="Li S."/>
        </authorList>
    </citation>
    <scope>NUCLEOTIDE SEQUENCE [LARGE SCALE GENOMIC DNA]</scope>
    <source>
        <strain evidence="2">cv. 9930</strain>
    </source>
</reference>
<proteinExistence type="predicted"/>
<dbReference type="eggNOG" id="KOG0017">
    <property type="taxonomic scope" value="Eukaryota"/>
</dbReference>
<reference evidence="1 2" key="2">
    <citation type="journal article" date="2009" name="PLoS ONE">
        <title>An integrated genetic and cytogenetic map of the cucumber genome.</title>
        <authorList>
            <person name="Ren Y."/>
            <person name="Zhang Z."/>
            <person name="Liu J."/>
            <person name="Staub J.E."/>
            <person name="Han Y."/>
            <person name="Cheng Z."/>
            <person name="Li X."/>
            <person name="Lu J."/>
            <person name="Miao H."/>
            <person name="Kang H."/>
            <person name="Xie B."/>
            <person name="Gu X."/>
            <person name="Wang X."/>
            <person name="Du Y."/>
            <person name="Jin W."/>
            <person name="Huang S."/>
        </authorList>
    </citation>
    <scope>NUCLEOTIDE SEQUENCE [LARGE SCALE GENOMIC DNA]</scope>
    <source>
        <strain evidence="2">cv. 9930</strain>
    </source>
</reference>
<dbReference type="InterPro" id="IPR025886">
    <property type="entry name" value="PP2-like"/>
</dbReference>
<keyword evidence="2" id="KW-1185">Reference proteome</keyword>
<dbReference type="Pfam" id="PF14299">
    <property type="entry name" value="PP2"/>
    <property type="match status" value="1"/>
</dbReference>
<protein>
    <submittedName>
        <fullName evidence="1">Phloem protein 2</fullName>
    </submittedName>
</protein>
<dbReference type="Gramene" id="KGN43671">
    <property type="protein sequence ID" value="KGN43671"/>
    <property type="gene ID" value="Csa_7G056500"/>
</dbReference>
<dbReference type="EMBL" id="CM002928">
    <property type="protein sequence ID" value="KGN43671.1"/>
    <property type="molecule type" value="Genomic_DNA"/>
</dbReference>
<dbReference type="InterPro" id="IPR052147">
    <property type="entry name" value="PP2-like/Lectin"/>
</dbReference>
<dbReference type="STRING" id="3659.A0A0A0K773"/>
<dbReference type="PANTHER" id="PTHR48478">
    <property type="entry name" value="LECTIN-LIKE"/>
    <property type="match status" value="1"/>
</dbReference>
<organism evidence="1 2">
    <name type="scientific">Cucumis sativus</name>
    <name type="common">Cucumber</name>
    <dbReference type="NCBI Taxonomy" id="3659"/>
    <lineage>
        <taxon>Eukaryota</taxon>
        <taxon>Viridiplantae</taxon>
        <taxon>Streptophyta</taxon>
        <taxon>Embryophyta</taxon>
        <taxon>Tracheophyta</taxon>
        <taxon>Spermatophyta</taxon>
        <taxon>Magnoliopsida</taxon>
        <taxon>eudicotyledons</taxon>
        <taxon>Gunneridae</taxon>
        <taxon>Pentapetalae</taxon>
        <taxon>rosids</taxon>
        <taxon>fabids</taxon>
        <taxon>Cucurbitales</taxon>
        <taxon>Cucurbitaceae</taxon>
        <taxon>Benincaseae</taxon>
        <taxon>Cucumis</taxon>
    </lineage>
</organism>
<reference evidence="1 2" key="4">
    <citation type="journal article" date="2011" name="BMC Genomics">
        <title>RNA-Seq improves annotation of protein-coding genes in the cucumber genome.</title>
        <authorList>
            <person name="Li Z."/>
            <person name="Zhang Z."/>
            <person name="Yan P."/>
            <person name="Huang S."/>
            <person name="Fei Z."/>
            <person name="Lin K."/>
        </authorList>
    </citation>
    <scope>NUCLEOTIDE SEQUENCE [LARGE SCALE GENOMIC DNA]</scope>
    <source>
        <strain evidence="2">cv. 9930</strain>
    </source>
</reference>
<name>A0A0A0K773_CUCSA</name>
<dbReference type="GO" id="GO:0030246">
    <property type="term" value="F:carbohydrate binding"/>
    <property type="evidence" value="ECO:0007669"/>
    <property type="project" value="InterPro"/>
</dbReference>
<dbReference type="OMA" id="EPSYWAW"/>
<reference evidence="1 2" key="3">
    <citation type="journal article" date="2010" name="BMC Genomics">
        <title>Transcriptome sequencing and comparative analysis of cucumber flowers with different sex types.</title>
        <authorList>
            <person name="Guo S."/>
            <person name="Zheng Y."/>
            <person name="Joung J.G."/>
            <person name="Liu S."/>
            <person name="Zhang Z."/>
            <person name="Crasta O.R."/>
            <person name="Sobral B.W."/>
            <person name="Xu Y."/>
            <person name="Huang S."/>
            <person name="Fei Z."/>
        </authorList>
    </citation>
    <scope>NUCLEOTIDE SEQUENCE [LARGE SCALE GENOMIC DNA]</scope>
    <source>
        <strain evidence="2">cv. 9930</strain>
    </source>
</reference>
<gene>
    <name evidence="1" type="ORF">Csa_7G056500</name>
</gene>